<evidence type="ECO:0000256" key="11">
    <source>
        <dbReference type="ARBA" id="ARBA00023204"/>
    </source>
</evidence>
<dbReference type="GO" id="GO:0140078">
    <property type="term" value="F:class I DNA-(apurinic or apyrimidinic site) endonuclease activity"/>
    <property type="evidence" value="ECO:0007669"/>
    <property type="project" value="UniProtKB-EC"/>
</dbReference>
<keyword evidence="9" id="KW-0862">Zinc</keyword>
<dbReference type="NCBIfam" id="NF002211">
    <property type="entry name" value="PRK01103.1"/>
    <property type="match status" value="1"/>
</dbReference>
<accession>A0A382NHL8</accession>
<comment type="catalytic activity">
    <reaction evidence="15">
        <text>2'-deoxyribonucleotide-(2'-deoxyribose 5'-phosphate)-2'-deoxyribonucleotide-DNA = a 3'-end 2'-deoxyribonucleotide-(2,3-dehydro-2,3-deoxyribose 5'-phosphate)-DNA + a 5'-end 5'-phospho-2'-deoxyribonucleoside-DNA + H(+)</text>
        <dbReference type="Rhea" id="RHEA:66592"/>
        <dbReference type="Rhea" id="RHEA-COMP:13180"/>
        <dbReference type="Rhea" id="RHEA-COMP:16897"/>
        <dbReference type="Rhea" id="RHEA-COMP:17067"/>
        <dbReference type="ChEBI" id="CHEBI:15378"/>
        <dbReference type="ChEBI" id="CHEBI:136412"/>
        <dbReference type="ChEBI" id="CHEBI:157695"/>
        <dbReference type="ChEBI" id="CHEBI:167181"/>
        <dbReference type="EC" id="4.2.99.18"/>
    </reaction>
</comment>
<dbReference type="NCBIfam" id="TIGR00577">
    <property type="entry name" value="fpg"/>
    <property type="match status" value="1"/>
</dbReference>
<dbReference type="InterPro" id="IPR020629">
    <property type="entry name" value="FPG_Glyclase"/>
</dbReference>
<evidence type="ECO:0000256" key="1">
    <source>
        <dbReference type="ARBA" id="ARBA00001668"/>
    </source>
</evidence>
<keyword evidence="11" id="KW-0234">DNA repair</keyword>
<dbReference type="PROSITE" id="PS01242">
    <property type="entry name" value="ZF_FPG_1"/>
    <property type="match status" value="1"/>
</dbReference>
<feature type="domain" description="FPG-type" evidence="16">
    <location>
        <begin position="251"/>
        <end position="287"/>
    </location>
</feature>
<keyword evidence="10" id="KW-0238">DNA-binding</keyword>
<evidence type="ECO:0000256" key="15">
    <source>
        <dbReference type="ARBA" id="ARBA00044632"/>
    </source>
</evidence>
<dbReference type="CDD" id="cd08966">
    <property type="entry name" value="EcFpg-like_N"/>
    <property type="match status" value="1"/>
</dbReference>
<dbReference type="AlphaFoldDB" id="A0A382NHL8"/>
<evidence type="ECO:0000256" key="5">
    <source>
        <dbReference type="ARBA" id="ARBA00022723"/>
    </source>
</evidence>
<evidence type="ECO:0000256" key="12">
    <source>
        <dbReference type="ARBA" id="ARBA00023239"/>
    </source>
</evidence>
<keyword evidence="8" id="KW-0378">Hydrolase</keyword>
<evidence type="ECO:0000259" key="17">
    <source>
        <dbReference type="PROSITE" id="PS51068"/>
    </source>
</evidence>
<evidence type="ECO:0000256" key="8">
    <source>
        <dbReference type="ARBA" id="ARBA00022801"/>
    </source>
</evidence>
<evidence type="ECO:0000313" key="18">
    <source>
        <dbReference type="EMBL" id="SVC60689.1"/>
    </source>
</evidence>
<evidence type="ECO:0008006" key="19">
    <source>
        <dbReference type="Google" id="ProtNLM"/>
    </source>
</evidence>
<protein>
    <recommendedName>
        <fullName evidence="19">Formamidopyrimidine-DNA glycosylase catalytic domain-containing protein</fullName>
    </recommendedName>
</protein>
<dbReference type="InterPro" id="IPR000214">
    <property type="entry name" value="Znf_DNA_glyclase/AP_lyase"/>
</dbReference>
<evidence type="ECO:0000256" key="10">
    <source>
        <dbReference type="ARBA" id="ARBA00023125"/>
    </source>
</evidence>
<dbReference type="InterPro" id="IPR015887">
    <property type="entry name" value="DNA_glyclase_Znf_dom_DNA_BS"/>
</dbReference>
<dbReference type="InterPro" id="IPR035937">
    <property type="entry name" value="FPG_N"/>
</dbReference>
<evidence type="ECO:0000256" key="7">
    <source>
        <dbReference type="ARBA" id="ARBA00022771"/>
    </source>
</evidence>
<dbReference type="FunFam" id="1.10.8.50:FF:000003">
    <property type="entry name" value="Formamidopyrimidine-DNA glycosylase"/>
    <property type="match status" value="1"/>
</dbReference>
<keyword evidence="6" id="KW-0227">DNA damage</keyword>
<evidence type="ECO:0000256" key="2">
    <source>
        <dbReference type="ARBA" id="ARBA00001947"/>
    </source>
</evidence>
<dbReference type="InterPro" id="IPR010979">
    <property type="entry name" value="Ribosomal_uS13-like_H2TH"/>
</dbReference>
<evidence type="ECO:0000256" key="13">
    <source>
        <dbReference type="ARBA" id="ARBA00023268"/>
    </source>
</evidence>
<dbReference type="SMART" id="SM00898">
    <property type="entry name" value="Fapy_DNA_glyco"/>
    <property type="match status" value="1"/>
</dbReference>
<name>A0A382NHL8_9ZZZZ</name>
<dbReference type="Pfam" id="PF06831">
    <property type="entry name" value="H2TH"/>
    <property type="match status" value="1"/>
</dbReference>
<dbReference type="GO" id="GO:0003684">
    <property type="term" value="F:damaged DNA binding"/>
    <property type="evidence" value="ECO:0007669"/>
    <property type="project" value="InterPro"/>
</dbReference>
<dbReference type="PANTHER" id="PTHR22993">
    <property type="entry name" value="FORMAMIDOPYRIMIDINE-DNA GLYCOSYLASE"/>
    <property type="match status" value="1"/>
</dbReference>
<dbReference type="Gene3D" id="1.10.8.50">
    <property type="match status" value="1"/>
</dbReference>
<keyword evidence="12" id="KW-0456">Lyase</keyword>
<dbReference type="InterPro" id="IPR012319">
    <property type="entry name" value="FPG_cat"/>
</dbReference>
<comment type="catalytic activity">
    <reaction evidence="1">
        <text>Hydrolysis of DNA containing ring-opened 7-methylguanine residues, releasing 2,6-diamino-4-hydroxy-5-(N-methyl)formamidopyrimidine.</text>
        <dbReference type="EC" id="3.2.2.23"/>
    </reaction>
</comment>
<dbReference type="SMART" id="SM01232">
    <property type="entry name" value="H2TH"/>
    <property type="match status" value="1"/>
</dbReference>
<dbReference type="SUPFAM" id="SSF57716">
    <property type="entry name" value="Glucocorticoid receptor-like (DNA-binding domain)"/>
    <property type="match status" value="1"/>
</dbReference>
<dbReference type="PROSITE" id="PS51068">
    <property type="entry name" value="FPG_CAT"/>
    <property type="match status" value="1"/>
</dbReference>
<keyword evidence="13" id="KW-0511">Multifunctional enzyme</keyword>
<evidence type="ECO:0000256" key="9">
    <source>
        <dbReference type="ARBA" id="ARBA00022833"/>
    </source>
</evidence>
<sequence>MPELPEVEVLKRSLQKKIRFRKIIRIKIYNRNLRYKVPYSISRDLKNHKVHNISRISKYIIFHINFSKKLLIHLGMSGTIHLIEKNNKNNTNASFYHSSYLPQKHNHIEISFSNDIKMIYNDPRRFGYLKLLKKNYLSEKPIINLGPDPFSYKFNFEYIKNFIYKKKINIKNLLMNQKFVGGIGNIYANEILYYCKLRPTKTVNQLSKKNILNIILQARKVLDKAIMFGGSSIRDFKKTDGVSGNFQQNFKVYGKNNTQCPRHGCNGYIQKILLSNRSAFYCPKCQI</sequence>
<reference evidence="18" key="1">
    <citation type="submission" date="2018-05" db="EMBL/GenBank/DDBJ databases">
        <authorList>
            <person name="Lanie J.A."/>
            <person name="Ng W.-L."/>
            <person name="Kazmierczak K.M."/>
            <person name="Andrzejewski T.M."/>
            <person name="Davidsen T.M."/>
            <person name="Wayne K.J."/>
            <person name="Tettelin H."/>
            <person name="Glass J.I."/>
            <person name="Rusch D."/>
            <person name="Podicherti R."/>
            <person name="Tsui H.-C.T."/>
            <person name="Winkler M.E."/>
        </authorList>
    </citation>
    <scope>NUCLEOTIDE SEQUENCE</scope>
</reference>
<evidence type="ECO:0000256" key="4">
    <source>
        <dbReference type="ARBA" id="ARBA00011245"/>
    </source>
</evidence>
<proteinExistence type="inferred from homology"/>
<gene>
    <name evidence="18" type="ORF">METZ01_LOCUS313543</name>
</gene>
<dbReference type="EMBL" id="UINC01100548">
    <property type="protein sequence ID" value="SVC60689.1"/>
    <property type="molecule type" value="Genomic_DNA"/>
</dbReference>
<evidence type="ECO:0000259" key="16">
    <source>
        <dbReference type="PROSITE" id="PS51066"/>
    </source>
</evidence>
<dbReference type="SUPFAM" id="SSF81624">
    <property type="entry name" value="N-terminal domain of MutM-like DNA repair proteins"/>
    <property type="match status" value="1"/>
</dbReference>
<dbReference type="Pfam" id="PF01149">
    <property type="entry name" value="Fapy_DNA_glyco"/>
    <property type="match status" value="1"/>
</dbReference>
<organism evidence="18">
    <name type="scientific">marine metagenome</name>
    <dbReference type="NCBI Taxonomy" id="408172"/>
    <lineage>
        <taxon>unclassified sequences</taxon>
        <taxon>metagenomes</taxon>
        <taxon>ecological metagenomes</taxon>
    </lineage>
</organism>
<comment type="cofactor">
    <cofactor evidence="2">
        <name>Zn(2+)</name>
        <dbReference type="ChEBI" id="CHEBI:29105"/>
    </cofactor>
</comment>
<dbReference type="PROSITE" id="PS51066">
    <property type="entry name" value="ZF_FPG_2"/>
    <property type="match status" value="1"/>
</dbReference>
<comment type="subunit">
    <text evidence="4">Monomer.</text>
</comment>
<dbReference type="GO" id="GO:0008270">
    <property type="term" value="F:zinc ion binding"/>
    <property type="evidence" value="ECO:0007669"/>
    <property type="project" value="UniProtKB-KW"/>
</dbReference>
<evidence type="ECO:0000256" key="6">
    <source>
        <dbReference type="ARBA" id="ARBA00022763"/>
    </source>
</evidence>
<keyword evidence="7" id="KW-0863">Zinc-finger</keyword>
<dbReference type="PANTHER" id="PTHR22993:SF9">
    <property type="entry name" value="FORMAMIDOPYRIMIDINE-DNA GLYCOSYLASE"/>
    <property type="match status" value="1"/>
</dbReference>
<dbReference type="SUPFAM" id="SSF46946">
    <property type="entry name" value="S13-like H2TH domain"/>
    <property type="match status" value="1"/>
</dbReference>
<keyword evidence="5" id="KW-0479">Metal-binding</keyword>
<evidence type="ECO:0000256" key="14">
    <source>
        <dbReference type="ARBA" id="ARBA00023295"/>
    </source>
</evidence>
<feature type="domain" description="Formamidopyrimidine-DNA glycosylase catalytic" evidence="17">
    <location>
        <begin position="2"/>
        <end position="127"/>
    </location>
</feature>
<comment type="similarity">
    <text evidence="3">Belongs to the FPG family.</text>
</comment>
<evidence type="ECO:0000256" key="3">
    <source>
        <dbReference type="ARBA" id="ARBA00009409"/>
    </source>
</evidence>
<dbReference type="InterPro" id="IPR015886">
    <property type="entry name" value="H2TH_FPG"/>
</dbReference>
<dbReference type="GO" id="GO:0006284">
    <property type="term" value="P:base-excision repair"/>
    <property type="evidence" value="ECO:0007669"/>
    <property type="project" value="InterPro"/>
</dbReference>
<dbReference type="GO" id="GO:0034039">
    <property type="term" value="F:8-oxo-7,8-dihydroguanine DNA N-glycosylase activity"/>
    <property type="evidence" value="ECO:0007669"/>
    <property type="project" value="TreeGrafter"/>
</dbReference>
<dbReference type="Gene3D" id="3.20.190.10">
    <property type="entry name" value="MutM-like, N-terminal"/>
    <property type="match status" value="1"/>
</dbReference>
<keyword evidence="14" id="KW-0326">Glycosidase</keyword>